<protein>
    <submittedName>
        <fullName evidence="2">N-acylneuraminate-9-phosphate synthase</fullName>
        <ecNumber evidence="2">2.5.1.57</ecNumber>
    </submittedName>
</protein>
<dbReference type="OrthoDB" id="9781701at2"/>
<keyword evidence="2" id="KW-0808">Transferase</keyword>
<dbReference type="KEGG" id="nhl:Nhal_0399"/>
<dbReference type="Pfam" id="PF03102">
    <property type="entry name" value="NeuB"/>
    <property type="match status" value="1"/>
</dbReference>
<proteinExistence type="predicted"/>
<dbReference type="GO" id="GO:0047444">
    <property type="term" value="F:N-acylneuraminate-9-phosphate synthase activity"/>
    <property type="evidence" value="ECO:0007669"/>
    <property type="project" value="UniProtKB-EC"/>
</dbReference>
<dbReference type="PANTHER" id="PTHR42966:SF2">
    <property type="entry name" value="PSEUDAMINIC ACID SYNTHASE"/>
    <property type="match status" value="1"/>
</dbReference>
<dbReference type="InterPro" id="IPR006190">
    <property type="entry name" value="SAF_AFP_Neu5Ac"/>
</dbReference>
<dbReference type="NCBIfam" id="TIGR03586">
    <property type="entry name" value="PseI"/>
    <property type="match status" value="1"/>
</dbReference>
<dbReference type="InterPro" id="IPR036732">
    <property type="entry name" value="AFP_Neu5c_C_sf"/>
</dbReference>
<dbReference type="InterPro" id="IPR051690">
    <property type="entry name" value="PseI-like"/>
</dbReference>
<dbReference type="SUPFAM" id="SSF51269">
    <property type="entry name" value="AFP III-like domain"/>
    <property type="match status" value="1"/>
</dbReference>
<dbReference type="InterPro" id="IPR020030">
    <property type="entry name" value="Pseudaminic_synth_PseI"/>
</dbReference>
<dbReference type="AlphaFoldDB" id="D5BVG1"/>
<gene>
    <name evidence="2" type="ordered locus">Nhal_0399</name>
</gene>
<keyword evidence="3" id="KW-1185">Reference proteome</keyword>
<organism evidence="2 3">
    <name type="scientific">Nitrosococcus halophilus (strain Nc4)</name>
    <dbReference type="NCBI Taxonomy" id="472759"/>
    <lineage>
        <taxon>Bacteria</taxon>
        <taxon>Pseudomonadati</taxon>
        <taxon>Pseudomonadota</taxon>
        <taxon>Gammaproteobacteria</taxon>
        <taxon>Chromatiales</taxon>
        <taxon>Chromatiaceae</taxon>
        <taxon>Nitrosococcus</taxon>
    </lineage>
</organism>
<dbReference type="InterPro" id="IPR013785">
    <property type="entry name" value="Aldolase_TIM"/>
</dbReference>
<dbReference type="RefSeq" id="WP_013031485.1">
    <property type="nucleotide sequence ID" value="NC_013960.1"/>
</dbReference>
<dbReference type="SMART" id="SM00858">
    <property type="entry name" value="SAF"/>
    <property type="match status" value="1"/>
</dbReference>
<dbReference type="InterPro" id="IPR013974">
    <property type="entry name" value="SAF"/>
</dbReference>
<evidence type="ECO:0000313" key="3">
    <source>
        <dbReference type="Proteomes" id="UP000001844"/>
    </source>
</evidence>
<accession>D5BVG1</accession>
<dbReference type="InterPro" id="IPR057736">
    <property type="entry name" value="SAF_PseI/NeuA/NeuB"/>
</dbReference>
<evidence type="ECO:0000313" key="2">
    <source>
        <dbReference type="EMBL" id="ADE13589.1"/>
    </source>
</evidence>
<dbReference type="Proteomes" id="UP000001844">
    <property type="component" value="Chromosome"/>
</dbReference>
<dbReference type="Gene3D" id="3.20.20.70">
    <property type="entry name" value="Aldolase class I"/>
    <property type="match status" value="1"/>
</dbReference>
<dbReference type="EC" id="2.5.1.57" evidence="2"/>
<dbReference type="InterPro" id="IPR013132">
    <property type="entry name" value="PseI/NeuA/B-like_N"/>
</dbReference>
<dbReference type="PANTHER" id="PTHR42966">
    <property type="entry name" value="N-ACETYLNEURAMINATE SYNTHASE"/>
    <property type="match status" value="1"/>
</dbReference>
<dbReference type="PROSITE" id="PS50844">
    <property type="entry name" value="AFP_LIKE"/>
    <property type="match status" value="1"/>
</dbReference>
<reference evidence="3" key="1">
    <citation type="submission" date="2010-04" db="EMBL/GenBank/DDBJ databases">
        <title>Complete genome sequence of Nitrosococcus halophilus Nc4, a salt-adapted, aerobic obligate ammonia-oxidizing sulfur purple bacterium.</title>
        <authorList>
            <consortium name="US DOE Joint Genome Institute"/>
            <person name="Campbell M.A."/>
            <person name="Malfatti S.A."/>
            <person name="Chain P.S.G."/>
            <person name="Heidelberg J.F."/>
            <person name="Ward B.B."/>
            <person name="Klotz M.G."/>
        </authorList>
    </citation>
    <scope>NUCLEOTIDE SEQUENCE [LARGE SCALE GENOMIC DNA]</scope>
    <source>
        <strain evidence="3">Nc4</strain>
    </source>
</reference>
<name>D5BVG1_NITHN</name>
<dbReference type="CDD" id="cd11615">
    <property type="entry name" value="SAF_NeuB_like"/>
    <property type="match status" value="1"/>
</dbReference>
<dbReference type="eggNOG" id="COG2089">
    <property type="taxonomic scope" value="Bacteria"/>
</dbReference>
<dbReference type="STRING" id="472759.Nhal_0399"/>
<dbReference type="SUPFAM" id="SSF51569">
    <property type="entry name" value="Aldolase"/>
    <property type="match status" value="1"/>
</dbReference>
<sequence length="351" mass="38403">MSNSFKIGNRWIGRDYPPFIIAELSGNHNQSLERALAIVEAAAQAGAHGLKLQTYTADTMTLDLAEGEFFIDDPNTLWKGCSLYELYQQAYTPWEWHELIFARAGELGLIPFSTPFDETAVDFLETLDAPCYKIASFENTDIPLIRKVAATGKPMIISTGMATVAELDETVRAAREAGCQDLILLKCTSTYPAPPESSNVRTIPHLRELFGCEVGLSDHTMGVGAAVAAVTLGARVIEKHFTLRRADGGVDSAFSLEPEEMAALVTETERGWQALGEVRYGPTETEMASTGFRRSLYIAADLQPGDVLTPANLRRIRPGHGLPPKYYDTLLGKKVTKVVSKGTPVDWSFIG</sequence>
<evidence type="ECO:0000259" key="1">
    <source>
        <dbReference type="PROSITE" id="PS50844"/>
    </source>
</evidence>
<dbReference type="HOGENOM" id="CLU_040465_0_1_6"/>
<dbReference type="EMBL" id="CP001798">
    <property type="protein sequence ID" value="ADE13589.1"/>
    <property type="molecule type" value="Genomic_DNA"/>
</dbReference>
<feature type="domain" description="AFP-like" evidence="1">
    <location>
        <begin position="295"/>
        <end position="351"/>
    </location>
</feature>
<dbReference type="Gene3D" id="3.90.1210.10">
    <property type="entry name" value="Antifreeze-like/N-acetylneuraminic acid synthase C-terminal domain"/>
    <property type="match status" value="1"/>
</dbReference>
<dbReference type="Pfam" id="PF08666">
    <property type="entry name" value="SAF"/>
    <property type="match status" value="1"/>
</dbReference>
<dbReference type="GO" id="GO:0016051">
    <property type="term" value="P:carbohydrate biosynthetic process"/>
    <property type="evidence" value="ECO:0007669"/>
    <property type="project" value="InterPro"/>
</dbReference>